<dbReference type="NCBIfam" id="TIGR01488">
    <property type="entry name" value="HAD-SF-IB"/>
    <property type="match status" value="1"/>
</dbReference>
<protein>
    <submittedName>
        <fullName evidence="8">Uncharacterized protein</fullName>
    </submittedName>
</protein>
<keyword evidence="3 7" id="KW-0479">Metal-binding</keyword>
<evidence type="ECO:0000256" key="7">
    <source>
        <dbReference type="PIRSR" id="PIRSR031051-3"/>
    </source>
</evidence>
<dbReference type="AlphaFoldDB" id="A0A817SQF9"/>
<dbReference type="Gene3D" id="3.40.50.1000">
    <property type="entry name" value="HAD superfamily/HAD-like"/>
    <property type="match status" value="1"/>
</dbReference>
<evidence type="ECO:0000313" key="13">
    <source>
        <dbReference type="Proteomes" id="UP000663873"/>
    </source>
</evidence>
<sequence length="237" mass="27813">MFIFDFDETLTVRSSSDPIDELAHENLSDIDYRYEKVHHCWNRRMNEVHKRLVEQGIQTEQQIETFGRIELDPGVRELFHDISMKNGKIIVMSNACDLVIRECLQAQNLFQYVHKIESNPVRQTHPVIVIDEYENPLQTQCKICEPNLCKGSIIDRYRENDEVDRIIFIGDGDNDVCAALRLSQTDIVFAKCDETGRKIYAMSDLLNKQYFDQLKAELFLWNTMKNIQEILHTKNIL</sequence>
<comment type="similarity">
    <text evidence="2">Belongs to the HAD-like hydrolase superfamily. PHOSPHO family.</text>
</comment>
<dbReference type="PIRSF" id="PIRSF031051">
    <property type="entry name" value="PyrdxlP_Pase_PHOSPHO2"/>
    <property type="match status" value="1"/>
</dbReference>
<dbReference type="SUPFAM" id="SSF56784">
    <property type="entry name" value="HAD-like"/>
    <property type="match status" value="1"/>
</dbReference>
<keyword evidence="5 7" id="KW-0460">Magnesium</keyword>
<comment type="caution">
    <text evidence="8">The sequence shown here is derived from an EMBL/GenBank/DDBJ whole genome shotgun (WGS) entry which is preliminary data.</text>
</comment>
<evidence type="ECO:0000256" key="3">
    <source>
        <dbReference type="ARBA" id="ARBA00022723"/>
    </source>
</evidence>
<evidence type="ECO:0000313" key="8">
    <source>
        <dbReference type="EMBL" id="CAF3300030.1"/>
    </source>
</evidence>
<dbReference type="Proteomes" id="UP000663873">
    <property type="component" value="Unassembled WGS sequence"/>
</dbReference>
<feature type="active site" description="Proton donor" evidence="6">
    <location>
        <position position="7"/>
    </location>
</feature>
<dbReference type="GO" id="GO:0016791">
    <property type="term" value="F:phosphatase activity"/>
    <property type="evidence" value="ECO:0007669"/>
    <property type="project" value="InterPro"/>
</dbReference>
<dbReference type="Proteomes" id="UP000663862">
    <property type="component" value="Unassembled WGS sequence"/>
</dbReference>
<dbReference type="EMBL" id="CAJOBR010000363">
    <property type="protein sequence ID" value="CAF4500688.1"/>
    <property type="molecule type" value="Genomic_DNA"/>
</dbReference>
<dbReference type="EMBL" id="CAJOBP010000148">
    <property type="protein sequence ID" value="CAF4131123.1"/>
    <property type="molecule type" value="Genomic_DNA"/>
</dbReference>
<feature type="binding site" evidence="7">
    <location>
        <position position="7"/>
    </location>
    <ligand>
        <name>Mg(2+)</name>
        <dbReference type="ChEBI" id="CHEBI:18420"/>
    </ligand>
</feature>
<feature type="active site" description="Nucleophile" evidence="6">
    <location>
        <position position="5"/>
    </location>
</feature>
<organism evidence="8 12">
    <name type="scientific">Rotaria socialis</name>
    <dbReference type="NCBI Taxonomy" id="392032"/>
    <lineage>
        <taxon>Eukaryota</taxon>
        <taxon>Metazoa</taxon>
        <taxon>Spiralia</taxon>
        <taxon>Gnathifera</taxon>
        <taxon>Rotifera</taxon>
        <taxon>Eurotatoria</taxon>
        <taxon>Bdelloidea</taxon>
        <taxon>Philodinida</taxon>
        <taxon>Philodinidae</taxon>
        <taxon>Rotaria</taxon>
    </lineage>
</organism>
<evidence type="ECO:0000313" key="12">
    <source>
        <dbReference type="Proteomes" id="UP000663872"/>
    </source>
</evidence>
<dbReference type="Pfam" id="PF06888">
    <property type="entry name" value="Put_Phosphatase"/>
    <property type="match status" value="1"/>
</dbReference>
<dbReference type="InterPro" id="IPR036412">
    <property type="entry name" value="HAD-like_sf"/>
</dbReference>
<keyword evidence="4" id="KW-0378">Hydrolase</keyword>
<reference evidence="8" key="1">
    <citation type="submission" date="2021-02" db="EMBL/GenBank/DDBJ databases">
        <authorList>
            <person name="Nowell W R."/>
        </authorList>
    </citation>
    <scope>NUCLEOTIDE SEQUENCE</scope>
</reference>
<accession>A0A817SQF9</accession>
<dbReference type="PANTHER" id="PTHR20889">
    <property type="entry name" value="PHOSPHATASE, ORPHAN 1, 2"/>
    <property type="match status" value="1"/>
</dbReference>
<dbReference type="PANTHER" id="PTHR20889:SF12">
    <property type="entry name" value="LP01149P"/>
    <property type="match status" value="1"/>
</dbReference>
<comment type="cofactor">
    <cofactor evidence="1 7">
        <name>Mg(2+)</name>
        <dbReference type="ChEBI" id="CHEBI:18420"/>
    </cofactor>
</comment>
<dbReference type="Proteomes" id="UP000663872">
    <property type="component" value="Unassembled WGS sequence"/>
</dbReference>
<dbReference type="InterPro" id="IPR016965">
    <property type="entry name" value="Pase_PHOSPHO-typ"/>
</dbReference>
<evidence type="ECO:0000256" key="5">
    <source>
        <dbReference type="ARBA" id="ARBA00022842"/>
    </source>
</evidence>
<evidence type="ECO:0000256" key="6">
    <source>
        <dbReference type="PIRSR" id="PIRSR031051-1"/>
    </source>
</evidence>
<dbReference type="NCBIfam" id="TIGR01489">
    <property type="entry name" value="DKMTPPase-SF"/>
    <property type="match status" value="1"/>
</dbReference>
<dbReference type="InterPro" id="IPR023214">
    <property type="entry name" value="HAD_sf"/>
</dbReference>
<dbReference type="Gene3D" id="3.90.1470.20">
    <property type="match status" value="1"/>
</dbReference>
<proteinExistence type="inferred from homology"/>
<feature type="binding site" evidence="7">
    <location>
        <position position="5"/>
    </location>
    <ligand>
        <name>Mg(2+)</name>
        <dbReference type="ChEBI" id="CHEBI:18420"/>
    </ligand>
</feature>
<dbReference type="InterPro" id="IPR006384">
    <property type="entry name" value="HAD_hydro_PyrdxlP_Pase-like"/>
</dbReference>
<name>A0A817SQF9_9BILA</name>
<evidence type="ECO:0000256" key="2">
    <source>
        <dbReference type="ARBA" id="ARBA00008541"/>
    </source>
</evidence>
<dbReference type="EMBL" id="CAJOBQ010000812">
    <property type="protein sequence ID" value="CAF4420911.1"/>
    <property type="molecule type" value="Genomic_DNA"/>
</dbReference>
<keyword evidence="13" id="KW-1185">Reference proteome</keyword>
<evidence type="ECO:0000313" key="9">
    <source>
        <dbReference type="EMBL" id="CAF4131123.1"/>
    </source>
</evidence>
<dbReference type="GO" id="GO:0046872">
    <property type="term" value="F:metal ion binding"/>
    <property type="evidence" value="ECO:0007669"/>
    <property type="project" value="UniProtKB-KW"/>
</dbReference>
<evidence type="ECO:0000313" key="11">
    <source>
        <dbReference type="EMBL" id="CAF4500688.1"/>
    </source>
</evidence>
<feature type="binding site" evidence="7">
    <location>
        <position position="171"/>
    </location>
    <ligand>
        <name>Mg(2+)</name>
        <dbReference type="ChEBI" id="CHEBI:18420"/>
    </ligand>
</feature>
<evidence type="ECO:0000313" key="10">
    <source>
        <dbReference type="EMBL" id="CAF4420911.1"/>
    </source>
</evidence>
<gene>
    <name evidence="8" type="ORF">GRG538_LOCUS475</name>
    <name evidence="11" type="ORF">QYT958_LOCUS4653</name>
    <name evidence="10" type="ORF">TSG867_LOCUS14515</name>
    <name evidence="9" type="ORF">UJA718_LOCUS2245</name>
</gene>
<evidence type="ECO:0000256" key="4">
    <source>
        <dbReference type="ARBA" id="ARBA00022801"/>
    </source>
</evidence>
<dbReference type="Proteomes" id="UP000663848">
    <property type="component" value="Unassembled WGS sequence"/>
</dbReference>
<dbReference type="EMBL" id="CAJNYT010000013">
    <property type="protein sequence ID" value="CAF3300030.1"/>
    <property type="molecule type" value="Genomic_DNA"/>
</dbReference>
<evidence type="ECO:0000256" key="1">
    <source>
        <dbReference type="ARBA" id="ARBA00001946"/>
    </source>
</evidence>